<proteinExistence type="predicted"/>
<keyword evidence="2" id="KW-1185">Reference proteome</keyword>
<evidence type="ECO:0008006" key="3">
    <source>
        <dbReference type="Google" id="ProtNLM"/>
    </source>
</evidence>
<accession>A0A1G9VZN1</accession>
<dbReference type="EMBL" id="FNGY01000005">
    <property type="protein sequence ID" value="SDM77427.1"/>
    <property type="molecule type" value="Genomic_DNA"/>
</dbReference>
<reference evidence="2" key="1">
    <citation type="submission" date="2016-10" db="EMBL/GenBank/DDBJ databases">
        <authorList>
            <person name="Varghese N."/>
            <person name="Submissions S."/>
        </authorList>
    </citation>
    <scope>NUCLEOTIDE SEQUENCE [LARGE SCALE GENOMIC DNA]</scope>
    <source>
        <strain evidence="2">DSM 19110</strain>
    </source>
</reference>
<sequence length="142" mass="16119">MTNSAQLHKQKTIFLSRCLIKYKTSIIMEQPIEMNTLSQILEKLRLKGLDNEIKMTDHGKMQGVGANKIYNPEDLSIIKTYRFEGASDPGDNSVLYLLEDKDGQIGYILDAYGMYSSQEGAGFDDFLKKIPTADRDLQELFT</sequence>
<evidence type="ECO:0000313" key="1">
    <source>
        <dbReference type="EMBL" id="SDM77427.1"/>
    </source>
</evidence>
<organism evidence="1 2">
    <name type="scientific">Pedobacter steynii</name>
    <dbReference type="NCBI Taxonomy" id="430522"/>
    <lineage>
        <taxon>Bacteria</taxon>
        <taxon>Pseudomonadati</taxon>
        <taxon>Bacteroidota</taxon>
        <taxon>Sphingobacteriia</taxon>
        <taxon>Sphingobacteriales</taxon>
        <taxon>Sphingobacteriaceae</taxon>
        <taxon>Pedobacter</taxon>
    </lineage>
</organism>
<gene>
    <name evidence="1" type="ORF">SAMN05421820_10520</name>
</gene>
<evidence type="ECO:0000313" key="2">
    <source>
        <dbReference type="Proteomes" id="UP000183200"/>
    </source>
</evidence>
<protein>
    <recommendedName>
        <fullName evidence="3">Phosphoribosylpyrophosphate synthetase</fullName>
    </recommendedName>
</protein>
<name>A0A1G9VZN1_9SPHI</name>
<dbReference type="AlphaFoldDB" id="A0A1G9VZN1"/>
<dbReference type="Proteomes" id="UP000183200">
    <property type="component" value="Unassembled WGS sequence"/>
</dbReference>
<dbReference type="STRING" id="430522.BFS30_06275"/>